<keyword evidence="2" id="KW-0472">Membrane</keyword>
<organism evidence="4 5">
    <name type="scientific">Armillaria ostoyae</name>
    <name type="common">Armillaria root rot fungus</name>
    <dbReference type="NCBI Taxonomy" id="47428"/>
    <lineage>
        <taxon>Eukaryota</taxon>
        <taxon>Fungi</taxon>
        <taxon>Dikarya</taxon>
        <taxon>Basidiomycota</taxon>
        <taxon>Agaricomycotina</taxon>
        <taxon>Agaricomycetes</taxon>
        <taxon>Agaricomycetidae</taxon>
        <taxon>Agaricales</taxon>
        <taxon>Marasmiineae</taxon>
        <taxon>Physalacriaceae</taxon>
        <taxon>Armillaria</taxon>
    </lineage>
</organism>
<dbReference type="Pfam" id="PF20152">
    <property type="entry name" value="DUF6534"/>
    <property type="match status" value="1"/>
</dbReference>
<keyword evidence="2" id="KW-1133">Transmembrane helix</keyword>
<feature type="compositionally biased region" description="Polar residues" evidence="1">
    <location>
        <begin position="316"/>
        <end position="325"/>
    </location>
</feature>
<feature type="transmembrane region" description="Helical" evidence="2">
    <location>
        <begin position="146"/>
        <end position="167"/>
    </location>
</feature>
<feature type="transmembrane region" description="Helical" evidence="2">
    <location>
        <begin position="179"/>
        <end position="204"/>
    </location>
</feature>
<dbReference type="OMA" id="MPAVICA"/>
<accession>A0A284RYP5</accession>
<keyword evidence="5" id="KW-1185">Reference proteome</keyword>
<name>A0A284RYP5_ARMOS</name>
<dbReference type="PANTHER" id="PTHR40465:SF1">
    <property type="entry name" value="DUF6534 DOMAIN-CONTAINING PROTEIN"/>
    <property type="match status" value="1"/>
</dbReference>
<feature type="region of interest" description="Disordered" evidence="1">
    <location>
        <begin position="316"/>
        <end position="342"/>
    </location>
</feature>
<dbReference type="AlphaFoldDB" id="A0A284RYP5"/>
<dbReference type="PANTHER" id="PTHR40465">
    <property type="entry name" value="CHROMOSOME 1, WHOLE GENOME SHOTGUN SEQUENCE"/>
    <property type="match status" value="1"/>
</dbReference>
<protein>
    <recommendedName>
        <fullName evidence="3">DUF6534 domain-containing protein</fullName>
    </recommendedName>
</protein>
<dbReference type="InterPro" id="IPR045339">
    <property type="entry name" value="DUF6534"/>
</dbReference>
<dbReference type="Proteomes" id="UP000219338">
    <property type="component" value="Unassembled WGS sequence"/>
</dbReference>
<feature type="transmembrane region" description="Helical" evidence="2">
    <location>
        <begin position="20"/>
        <end position="41"/>
    </location>
</feature>
<feature type="transmembrane region" description="Helical" evidence="2">
    <location>
        <begin position="122"/>
        <end position="140"/>
    </location>
</feature>
<evidence type="ECO:0000259" key="3">
    <source>
        <dbReference type="Pfam" id="PF20152"/>
    </source>
</evidence>
<reference evidence="5" key="1">
    <citation type="journal article" date="2017" name="Nat. Ecol. Evol.">
        <title>Genome expansion and lineage-specific genetic innovations in the forest pathogenic fungi Armillaria.</title>
        <authorList>
            <person name="Sipos G."/>
            <person name="Prasanna A.N."/>
            <person name="Walter M.C."/>
            <person name="O'Connor E."/>
            <person name="Balint B."/>
            <person name="Krizsan K."/>
            <person name="Kiss B."/>
            <person name="Hess J."/>
            <person name="Varga T."/>
            <person name="Slot J."/>
            <person name="Riley R."/>
            <person name="Boka B."/>
            <person name="Rigling D."/>
            <person name="Barry K."/>
            <person name="Lee J."/>
            <person name="Mihaltcheva S."/>
            <person name="LaButti K."/>
            <person name="Lipzen A."/>
            <person name="Waldron R."/>
            <person name="Moloney N.M."/>
            <person name="Sperisen C."/>
            <person name="Kredics L."/>
            <person name="Vagvoelgyi C."/>
            <person name="Patrignani A."/>
            <person name="Fitzpatrick D."/>
            <person name="Nagy I."/>
            <person name="Doyle S."/>
            <person name="Anderson J.B."/>
            <person name="Grigoriev I.V."/>
            <person name="Gueldener U."/>
            <person name="Muensterkoetter M."/>
            <person name="Nagy L.G."/>
        </authorList>
    </citation>
    <scope>NUCLEOTIDE SEQUENCE [LARGE SCALE GENOMIC DNA]</scope>
    <source>
        <strain evidence="5">C18/9</strain>
    </source>
</reference>
<feature type="transmembrane region" description="Helical" evidence="2">
    <location>
        <begin position="224"/>
        <end position="245"/>
    </location>
</feature>
<evidence type="ECO:0000313" key="4">
    <source>
        <dbReference type="EMBL" id="SJL13884.1"/>
    </source>
</evidence>
<evidence type="ECO:0000256" key="1">
    <source>
        <dbReference type="SAM" id="MobiDB-lite"/>
    </source>
</evidence>
<evidence type="ECO:0000313" key="5">
    <source>
        <dbReference type="Proteomes" id="UP000219338"/>
    </source>
</evidence>
<sequence>MEPGPPNNDFTAGFLLGPWLVGLCADLYLQGILSVQVLNYFSLYGKNDRATVRASVGFLALITTLKSIQSLYVPSSRFTRETNTDYDLKSAIVWVGLIENFADIQSAGRHLSRAWYQAGNPLIVALISFYVQCYFCYRLWAVSERWWVVLPIVLVCIFAIIAAILTVQRIVHFEVSLPYWMSAHFATVFVADVLLATTTGFFLLKTRRNVMPQTVGMINALLRLTFQTAMPAVICALLTLICVYLPPDKPRVANTFNQALPKLYAISMMWTLNARKDIRDFDYGDSMSRTESQPQRPTITGSYSIQAATRTEVIQISDADTGTEVTTRKTEIDDGDSTWKSP</sequence>
<feature type="domain" description="DUF6534" evidence="3">
    <location>
        <begin position="189"/>
        <end position="276"/>
    </location>
</feature>
<dbReference type="EMBL" id="FUEG01000021">
    <property type="protein sequence ID" value="SJL13884.1"/>
    <property type="molecule type" value="Genomic_DNA"/>
</dbReference>
<dbReference type="OrthoDB" id="3268841at2759"/>
<evidence type="ECO:0000256" key="2">
    <source>
        <dbReference type="SAM" id="Phobius"/>
    </source>
</evidence>
<gene>
    <name evidence="4" type="ORF">ARMOST_17333</name>
</gene>
<keyword evidence="2" id="KW-0812">Transmembrane</keyword>
<proteinExistence type="predicted"/>
<dbReference type="STRING" id="47428.A0A284RYP5"/>